<feature type="compositionally biased region" description="Polar residues" evidence="1">
    <location>
        <begin position="111"/>
        <end position="123"/>
    </location>
</feature>
<dbReference type="WBParaSite" id="PDA_v2.g1395.t1">
    <property type="protein sequence ID" value="PDA_v2.g1395.t1"/>
    <property type="gene ID" value="PDA_v2.g1395"/>
</dbReference>
<organism evidence="2 3">
    <name type="scientific">Panagrolaimus davidi</name>
    <dbReference type="NCBI Taxonomy" id="227884"/>
    <lineage>
        <taxon>Eukaryota</taxon>
        <taxon>Metazoa</taxon>
        <taxon>Ecdysozoa</taxon>
        <taxon>Nematoda</taxon>
        <taxon>Chromadorea</taxon>
        <taxon>Rhabditida</taxon>
        <taxon>Tylenchina</taxon>
        <taxon>Panagrolaimomorpha</taxon>
        <taxon>Panagrolaimoidea</taxon>
        <taxon>Panagrolaimidae</taxon>
        <taxon>Panagrolaimus</taxon>
    </lineage>
</organism>
<dbReference type="AlphaFoldDB" id="A0A914PGQ1"/>
<feature type="compositionally biased region" description="Polar residues" evidence="1">
    <location>
        <begin position="250"/>
        <end position="260"/>
    </location>
</feature>
<feature type="compositionally biased region" description="Polar residues" evidence="1">
    <location>
        <begin position="140"/>
        <end position="160"/>
    </location>
</feature>
<feature type="compositionally biased region" description="Polar residues" evidence="1">
    <location>
        <begin position="319"/>
        <end position="329"/>
    </location>
</feature>
<feature type="compositionally biased region" description="Basic and acidic residues" evidence="1">
    <location>
        <begin position="24"/>
        <end position="40"/>
    </location>
</feature>
<evidence type="ECO:0000313" key="2">
    <source>
        <dbReference type="Proteomes" id="UP000887578"/>
    </source>
</evidence>
<feature type="compositionally biased region" description="Basic and acidic residues" evidence="1">
    <location>
        <begin position="389"/>
        <end position="400"/>
    </location>
</feature>
<feature type="compositionally biased region" description="Low complexity" evidence="1">
    <location>
        <begin position="420"/>
        <end position="435"/>
    </location>
</feature>
<protein>
    <submittedName>
        <fullName evidence="3">Uncharacterized protein</fullName>
    </submittedName>
</protein>
<feature type="region of interest" description="Disordered" evidence="1">
    <location>
        <begin position="345"/>
        <end position="437"/>
    </location>
</feature>
<dbReference type="Proteomes" id="UP000887578">
    <property type="component" value="Unplaced"/>
</dbReference>
<sequence length="452" mass="50099">MGEDDDEQTGNCYRLPPMNSAHTAGKEFDDRQDKPKYKRQEFMRPKYGAVSFDVIDAVNARLAAASVGEKSSNNDFFNRIRYDTSIENDKINESNNPDVVVDFNIRPTMIQSPSNLDNPNNRGAMTAPGTPLTNRAHRNPLQSQPINDQRTSKSNRSITNLARFKLSVNKKFPTGGSSRQKMGSYNTSGEGIHAFADGSGYNKAAGATTTASRWHDSFDETGDDDPILPIDANAAIPRSPMNNRFPRTILSPQQPTTQAESSAIASSSPSSNNINNNNNNATTVKNEGYISPRLMRRSISASKSAAPLASADSGLGGSPVTNGSHNSASSTIMSHFKNLVNSFNIGSGSGHSRRRSLSRGISLDDHRSITNAQKPSTTSSTHATPNIYRRSEEPKDRQTLEDEERELRRQRRLRRRSDCQQMLPEKQQLQQQQNQDRYHYKYDHGVGLKKSY</sequence>
<accession>A0A914PGQ1</accession>
<feature type="region of interest" description="Disordered" evidence="1">
    <location>
        <begin position="111"/>
        <end position="160"/>
    </location>
</feature>
<keyword evidence="2" id="KW-1185">Reference proteome</keyword>
<feature type="region of interest" description="Disordered" evidence="1">
    <location>
        <begin position="234"/>
        <end position="288"/>
    </location>
</feature>
<feature type="compositionally biased region" description="Low complexity" evidence="1">
    <location>
        <begin position="261"/>
        <end position="281"/>
    </location>
</feature>
<evidence type="ECO:0000313" key="3">
    <source>
        <dbReference type="WBParaSite" id="PDA_v2.g1395.t1"/>
    </source>
</evidence>
<evidence type="ECO:0000256" key="1">
    <source>
        <dbReference type="SAM" id="MobiDB-lite"/>
    </source>
</evidence>
<feature type="compositionally biased region" description="Polar residues" evidence="1">
    <location>
        <begin position="369"/>
        <end position="384"/>
    </location>
</feature>
<feature type="region of interest" description="Disordered" evidence="1">
    <location>
        <begin position="1"/>
        <end position="40"/>
    </location>
</feature>
<name>A0A914PGQ1_9BILA</name>
<feature type="region of interest" description="Disordered" evidence="1">
    <location>
        <begin position="308"/>
        <end position="329"/>
    </location>
</feature>
<proteinExistence type="predicted"/>
<reference evidence="3" key="1">
    <citation type="submission" date="2022-11" db="UniProtKB">
        <authorList>
            <consortium name="WormBaseParasite"/>
        </authorList>
    </citation>
    <scope>IDENTIFICATION</scope>
</reference>